<reference evidence="2 3" key="1">
    <citation type="submission" date="2019-10" db="EMBL/GenBank/DDBJ databases">
        <title>Draft Genome Assembly of Rhodococcus zopfii DSM44189.</title>
        <authorList>
            <person name="Sutton J.M."/>
            <person name="Akob D.M."/>
            <person name="Bushman T.J."/>
        </authorList>
    </citation>
    <scope>NUCLEOTIDE SEQUENCE [LARGE SCALE GENOMIC DNA]</scope>
    <source>
        <strain evidence="2 3">DSM 44189</strain>
    </source>
</reference>
<dbReference type="PANTHER" id="PTHR43736:SF4">
    <property type="entry name" value="SLR1690 PROTEIN"/>
    <property type="match status" value="1"/>
</dbReference>
<dbReference type="InterPro" id="IPR036390">
    <property type="entry name" value="WH_DNA-bd_sf"/>
</dbReference>
<keyword evidence="3" id="KW-1185">Reference proteome</keyword>
<proteinExistence type="predicted"/>
<dbReference type="InterPro" id="IPR054105">
    <property type="entry name" value="WHD_NrtR"/>
</dbReference>
<feature type="domain" description="NrtR DNA-binding winged helix" evidence="1">
    <location>
        <begin position="158"/>
        <end position="212"/>
    </location>
</feature>
<dbReference type="CDD" id="cd18873">
    <property type="entry name" value="NUDIX_NadM_like"/>
    <property type="match status" value="1"/>
</dbReference>
<organism evidence="2 3">
    <name type="scientific">Rhodococcus zopfii</name>
    <dbReference type="NCBI Taxonomy" id="43772"/>
    <lineage>
        <taxon>Bacteria</taxon>
        <taxon>Bacillati</taxon>
        <taxon>Actinomycetota</taxon>
        <taxon>Actinomycetes</taxon>
        <taxon>Mycobacteriales</taxon>
        <taxon>Nocardiaceae</taxon>
        <taxon>Rhodococcus</taxon>
    </lineage>
</organism>
<evidence type="ECO:0000313" key="3">
    <source>
        <dbReference type="Proteomes" id="UP001275440"/>
    </source>
</evidence>
<dbReference type="GO" id="GO:0016787">
    <property type="term" value="F:hydrolase activity"/>
    <property type="evidence" value="ECO:0007669"/>
    <property type="project" value="UniProtKB-KW"/>
</dbReference>
<protein>
    <submittedName>
        <fullName evidence="2">NUDIX hydrolase</fullName>
    </submittedName>
</protein>
<sequence>MPGVTEREDPAGKSLTDYDRPSVAVDVAVLTYLDGELRVLVVEHRLGGRALPGTFLHRGERLIDAADRALRDKAGITGLKFHQLRMFDDPDRDERGWVISMAHTAAVPVSDLPPDAALRVVDSGAVDGDLAFDHTDMVRLAVDDLRARYTAQVDPDRLLGEEFTVLDLRRLYEAIFDRPLQKDSFRRHVVAALDNTGRLSHPGQGRPAELFRRRGAAQLPAQAAVLLTG</sequence>
<dbReference type="InterPro" id="IPR015797">
    <property type="entry name" value="NUDIX_hydrolase-like_dom_sf"/>
</dbReference>
<dbReference type="Gene3D" id="3.90.79.10">
    <property type="entry name" value="Nucleoside Triphosphate Pyrophosphohydrolase"/>
    <property type="match status" value="1"/>
</dbReference>
<dbReference type="Gene3D" id="1.10.10.10">
    <property type="entry name" value="Winged helix-like DNA-binding domain superfamily/Winged helix DNA-binding domain"/>
    <property type="match status" value="1"/>
</dbReference>
<evidence type="ECO:0000259" key="1">
    <source>
        <dbReference type="Pfam" id="PF21906"/>
    </source>
</evidence>
<dbReference type="PANTHER" id="PTHR43736">
    <property type="entry name" value="ADP-RIBOSE PYROPHOSPHATASE"/>
    <property type="match status" value="1"/>
</dbReference>
<gene>
    <name evidence="2" type="ORF">F8M49_10570</name>
</gene>
<dbReference type="InterPro" id="IPR036388">
    <property type="entry name" value="WH-like_DNA-bd_sf"/>
</dbReference>
<dbReference type="Pfam" id="PF21906">
    <property type="entry name" value="WHD_NrtR"/>
    <property type="match status" value="1"/>
</dbReference>
<comment type="caution">
    <text evidence="2">The sequence shown here is derived from an EMBL/GenBank/DDBJ whole genome shotgun (WGS) entry which is preliminary data.</text>
</comment>
<accession>A0ABU3WNY4</accession>
<dbReference type="Proteomes" id="UP001275440">
    <property type="component" value="Unassembled WGS sequence"/>
</dbReference>
<keyword evidence="2" id="KW-0378">Hydrolase</keyword>
<dbReference type="EMBL" id="WBMO01000001">
    <property type="protein sequence ID" value="MDV2475709.1"/>
    <property type="molecule type" value="Genomic_DNA"/>
</dbReference>
<dbReference type="SUPFAM" id="SSF46785">
    <property type="entry name" value="Winged helix' DNA-binding domain"/>
    <property type="match status" value="1"/>
</dbReference>
<name>A0ABU3WNY4_9NOCA</name>
<dbReference type="SUPFAM" id="SSF55811">
    <property type="entry name" value="Nudix"/>
    <property type="match status" value="1"/>
</dbReference>
<evidence type="ECO:0000313" key="2">
    <source>
        <dbReference type="EMBL" id="MDV2475709.1"/>
    </source>
</evidence>